<dbReference type="InterPro" id="IPR038765">
    <property type="entry name" value="Papain-like_cys_pep_sf"/>
</dbReference>
<organism evidence="2 3">
    <name type="scientific">Methanobrevibacter ruminantium (strain ATCC 35063 / DSM 1093 / JCM 13430 / OCM 146 / M1)</name>
    <name type="common">Methanobacterium ruminantium</name>
    <dbReference type="NCBI Taxonomy" id="634498"/>
    <lineage>
        <taxon>Archaea</taxon>
        <taxon>Methanobacteriati</taxon>
        <taxon>Methanobacteriota</taxon>
        <taxon>Methanomada group</taxon>
        <taxon>Methanobacteria</taxon>
        <taxon>Methanobacteriales</taxon>
        <taxon>Methanobacteriaceae</taxon>
        <taxon>Methanobrevibacter</taxon>
    </lineage>
</organism>
<dbReference type="HOGENOM" id="CLU_282954_0_0_2"/>
<accession>D3DZZ3</accession>
<name>D3DZZ3_METRM</name>
<feature type="region of interest" description="Disordered" evidence="1">
    <location>
        <begin position="774"/>
        <end position="798"/>
    </location>
</feature>
<gene>
    <name evidence="2" type="ordered locus">mru_0317</name>
</gene>
<keyword evidence="3" id="KW-1185">Reference proteome</keyword>
<dbReference type="SUPFAM" id="SSF54001">
    <property type="entry name" value="Cysteine proteinases"/>
    <property type="match status" value="1"/>
</dbReference>
<dbReference type="AlphaFoldDB" id="D3DZZ3"/>
<evidence type="ECO:0000313" key="3">
    <source>
        <dbReference type="Proteomes" id="UP000008680"/>
    </source>
</evidence>
<dbReference type="RefSeq" id="WP_012955125.1">
    <property type="nucleotide sequence ID" value="NC_013790.1"/>
</dbReference>
<dbReference type="PATRIC" id="fig|634498.28.peg.321"/>
<dbReference type="STRING" id="634498.mru_0317"/>
<dbReference type="OrthoDB" id="77021at2157"/>
<reference evidence="2 3" key="1">
    <citation type="journal article" date="2010" name="PLoS ONE">
        <title>The genome sequence of the rumen methanogen Methanobrevibacter ruminantium reveals new possibilities for controlling ruminant methane emissions.</title>
        <authorList>
            <person name="Leahy S.C."/>
            <person name="Kelly W.J."/>
            <person name="Altermann E."/>
            <person name="Ronimus R.S."/>
            <person name="Yeoman C.J."/>
            <person name="Pacheco D.M."/>
            <person name="Li D."/>
            <person name="Kong Z."/>
            <person name="McTavish S."/>
            <person name="Sang C."/>
            <person name="Lambie S.C."/>
            <person name="Janssen P.H."/>
            <person name="Dey D."/>
            <person name="Attwood G.T."/>
        </authorList>
    </citation>
    <scope>NUCLEOTIDE SEQUENCE [LARGE SCALE GENOMIC DNA]</scope>
    <source>
        <strain evidence="3">ATCC 35063 / DSM 1093 / JCM 13430 / OCM 146 / M1</strain>
    </source>
</reference>
<dbReference type="KEGG" id="mru:mru_0317"/>
<dbReference type="eggNOG" id="arCOG02488">
    <property type="taxonomic scope" value="Archaea"/>
</dbReference>
<dbReference type="EMBL" id="CP001719">
    <property type="protein sequence ID" value="ADC46169.1"/>
    <property type="molecule type" value="Genomic_DNA"/>
</dbReference>
<protein>
    <submittedName>
        <fullName evidence="2">Phage-related protein</fullName>
    </submittedName>
</protein>
<evidence type="ECO:0000313" key="2">
    <source>
        <dbReference type="EMBL" id="ADC46169.1"/>
    </source>
</evidence>
<dbReference type="Proteomes" id="UP000008680">
    <property type="component" value="Chromosome"/>
</dbReference>
<proteinExistence type="predicted"/>
<evidence type="ECO:0000256" key="1">
    <source>
        <dbReference type="SAM" id="MobiDB-lite"/>
    </source>
</evidence>
<sequence>MGIAIVVMDNEENFLQFLDPDLCTINETIEELGLRTLEFNYKFQDYVEDRDLFRIGNKIWISNSQSLEDCLYVINTPVENSVYQENYFACEIEEVLAELYYAPLFSQTELTSANGFTLRTTNGEQTVDVDWNALNYWFGLYFNIGVVQECLGTYANRITVNGTMNRLNLLRSIEEQTGNRFVTRYEKDLLDNTIHRYLDFLNPVNVSKNWKLNIEYDFIYEDDGEYCEAYTSDGNPISEIYDDIEEEDDIVDFPPSTPRLNVDPEGIEFRIVNEDFEVINSDGNVYVDDRQQTPLVWSSASVGFTGENRHVLITLSKEKSFVELSVNGKSFVMLDNAVGDVVSTGFVNPSSEPVQRSSTVIPDDSYFEIFDVSRNRAVFRTCINREIGHVHEEVLDFGYNLEEVFFETNEEDTFTAISPVLSLDDDSEGLTRANMNTIISNYTNLSIPKGKIIPMILERVNVKATTLANAKSSLGTFDVSRNYYSRPVQPNDSIDTSDSSNNTWEFWRATAYWRAPFAKFGGDLHVATDAVLKTQYTDISGRSDNGDERRVTRPKMGMVETGDEDAYAIYNDVALKLKEKMYPEFNVSVDVANLRKGRFNDYSLYDKVYIKLPNSTELVTARVTKTVKDANDISRNTVELSNYTFSSTIKNIQNETFIDAYNVSFKYPNSKTLSARLVNLDYDNSNPDSVQYPANQMITFTVYNKDSQSIVASYNKLTNAQGYATINMKYDPGNYEIDIGFGGDEEYLDCSTSVEANVYGKKVVEKPVVVKTKSKTTKKTSSKKKASSKSTAKTKAKTRSTKRYYSKYGVSPDGKYLMAIGRPSASGELAKYGYKFYRTVFVRKCPMCGSTEIYWSIFWAGNEHGSWGKFPATGRRESGSAEGQIFCKKCDADWSIFGNNHNSSHKDLKIYKKPARSTKSEAYTLKKGKMYYDTVTVTVKEKKNTSSKERVVLANDIPKAIVQLALSIVGNSTGLAAAKKIAKWCGHKRNLKWVEYRNFKHGVSWVRRKRKCNCCDGARFMLTLMDAAGCTEKLRLQYVNVSGGKGGHVFTKITVKETGSWCYVDPTCKFENGKNPWNHYIKGYGSPPGHVYNYNGPINPPF</sequence>
<dbReference type="GeneID" id="8769957"/>